<protein>
    <submittedName>
        <fullName evidence="3">WD40-repeat-containing domain protein</fullName>
    </submittedName>
</protein>
<evidence type="ECO:0000313" key="4">
    <source>
        <dbReference type="Proteomes" id="UP000268162"/>
    </source>
</evidence>
<dbReference type="GO" id="GO:0034455">
    <property type="term" value="C:t-UTP complex"/>
    <property type="evidence" value="ECO:0007669"/>
    <property type="project" value="TreeGrafter"/>
</dbReference>
<evidence type="ECO:0000313" key="3">
    <source>
        <dbReference type="EMBL" id="RKP34878.1"/>
    </source>
</evidence>
<dbReference type="PANTHER" id="PTHR44163">
    <property type="entry name" value="U3 SMALL NUCLEOLAR RNA-ASSOCIATED PROTEIN 4 HOMOLOG"/>
    <property type="match status" value="1"/>
</dbReference>
<keyword evidence="4" id="KW-1185">Reference proteome</keyword>
<feature type="non-terminal residue" evidence="3">
    <location>
        <position position="655"/>
    </location>
</feature>
<dbReference type="InterPro" id="IPR046351">
    <property type="entry name" value="UTP4"/>
</dbReference>
<organism evidence="3 4">
    <name type="scientific">Dimargaris cristalligena</name>
    <dbReference type="NCBI Taxonomy" id="215637"/>
    <lineage>
        <taxon>Eukaryota</taxon>
        <taxon>Fungi</taxon>
        <taxon>Fungi incertae sedis</taxon>
        <taxon>Zoopagomycota</taxon>
        <taxon>Kickxellomycotina</taxon>
        <taxon>Dimargaritomycetes</taxon>
        <taxon>Dimargaritales</taxon>
        <taxon>Dimargaritaceae</taxon>
        <taxon>Dimargaris</taxon>
    </lineage>
</organism>
<evidence type="ECO:0000256" key="2">
    <source>
        <dbReference type="SAM" id="MobiDB-lite"/>
    </source>
</evidence>
<feature type="compositionally biased region" description="Basic residues" evidence="2">
    <location>
        <begin position="507"/>
        <end position="516"/>
    </location>
</feature>
<name>A0A4P9ZNX6_9FUNG</name>
<evidence type="ECO:0000256" key="1">
    <source>
        <dbReference type="PROSITE-ProRule" id="PRU00221"/>
    </source>
</evidence>
<dbReference type="GO" id="GO:0000462">
    <property type="term" value="P:maturation of SSU-rRNA from tricistronic rRNA transcript (SSU-rRNA, 5.8S rRNA, LSU-rRNA)"/>
    <property type="evidence" value="ECO:0007669"/>
    <property type="project" value="InterPro"/>
</dbReference>
<dbReference type="Pfam" id="PF00400">
    <property type="entry name" value="WD40"/>
    <property type="match status" value="3"/>
</dbReference>
<dbReference type="EMBL" id="ML003039">
    <property type="protein sequence ID" value="RKP34878.1"/>
    <property type="molecule type" value="Genomic_DNA"/>
</dbReference>
<feature type="region of interest" description="Disordered" evidence="2">
    <location>
        <begin position="507"/>
        <end position="528"/>
    </location>
</feature>
<reference evidence="4" key="1">
    <citation type="journal article" date="2018" name="Nat. Microbiol.">
        <title>Leveraging single-cell genomics to expand the fungal tree of life.</title>
        <authorList>
            <person name="Ahrendt S.R."/>
            <person name="Quandt C.A."/>
            <person name="Ciobanu D."/>
            <person name="Clum A."/>
            <person name="Salamov A."/>
            <person name="Andreopoulos B."/>
            <person name="Cheng J.F."/>
            <person name="Woyke T."/>
            <person name="Pelin A."/>
            <person name="Henrissat B."/>
            <person name="Reynolds N.K."/>
            <person name="Benny G.L."/>
            <person name="Smith M.E."/>
            <person name="James T.Y."/>
            <person name="Grigoriev I.V."/>
        </authorList>
    </citation>
    <scope>NUCLEOTIDE SEQUENCE [LARGE SCALE GENOMIC DNA]</scope>
    <source>
        <strain evidence="4">RSA 468</strain>
    </source>
</reference>
<dbReference type="GO" id="GO:0032040">
    <property type="term" value="C:small-subunit processome"/>
    <property type="evidence" value="ECO:0007669"/>
    <property type="project" value="TreeGrafter"/>
</dbReference>
<dbReference type="PANTHER" id="PTHR44163:SF1">
    <property type="entry name" value="U3 SMALL NUCLEOLAR RNA-ASSOCIATED PROTEIN 4 HOMOLOG"/>
    <property type="match status" value="1"/>
</dbReference>
<sequence>SAYTCLAVAPPTFKAGRFLACGRETGQIEIRNANKKNVPEKVMVGSETRSIESIAWVHQASPEEKGNGSGSRAPLRLFSAGLHGFVEEWDLNNSTIKRSYESGEGPIWSMAVNHNHTLLAIGCDKGSVRVFDITDSELAYRTTFTNLNERIVAVTWHPSRNQLYSSTILGNVSVWDMTTGGKLGEFHTPAKAVGNNPAQALLVLACDTIVTGLASGQVNFYDGDSLTLLHAFPAHRAGVTCLAADPTGTQVFSGSIDMRVGEFHSTALTNESDFGTRQGAAFKQWHHAQSTPRHKHDIRALIEYTQPQLAGISHSPALRCLALAPEGRFLLGFANDQLRLYKIPQEFVLRGGAAAANFNGGSGNGQSLSPGSLHVQGLAIVLNLRLDSGGSHVVSADISPDGRWIAVSDNQKVRLFAVERDPSVADEMVKGSVTLTKMPHFPPRAALPARSPVAGGGGAGGIYQGAQHLRFTPDGDHLIMVNYESVISVIDLTTWPAASPTVVHQFNHHSRRRSTRRALGPTATDGASTPFLGTSAQIRLLTVSDDGQWLATCDDHHVIHVFDLHRLAHSHTIVRQKDLCTALRFHPTRPYLVLGFVSNRVLIYSLLDSDVNDWTRASLRRPPVQFAHPPEYIQGIAVDPTTPDDLVVWTPYSLC</sequence>
<dbReference type="Proteomes" id="UP000268162">
    <property type="component" value="Unassembled WGS sequence"/>
</dbReference>
<dbReference type="SMART" id="SM00320">
    <property type="entry name" value="WD40"/>
    <property type="match status" value="8"/>
</dbReference>
<dbReference type="InterPro" id="IPR036322">
    <property type="entry name" value="WD40_repeat_dom_sf"/>
</dbReference>
<dbReference type="InterPro" id="IPR001680">
    <property type="entry name" value="WD40_rpt"/>
</dbReference>
<accession>A0A4P9ZNX6</accession>
<dbReference type="InterPro" id="IPR015943">
    <property type="entry name" value="WD40/YVTN_repeat-like_dom_sf"/>
</dbReference>
<dbReference type="STRING" id="215637.A0A4P9ZNX6"/>
<feature type="repeat" description="WD" evidence="1">
    <location>
        <begin position="144"/>
        <end position="185"/>
    </location>
</feature>
<dbReference type="GO" id="GO:0003723">
    <property type="term" value="F:RNA binding"/>
    <property type="evidence" value="ECO:0007669"/>
    <property type="project" value="TreeGrafter"/>
</dbReference>
<dbReference type="Gene3D" id="2.130.10.10">
    <property type="entry name" value="YVTN repeat-like/Quinoprotein amine dehydrogenase"/>
    <property type="match status" value="3"/>
</dbReference>
<gene>
    <name evidence="3" type="ORF">BJ085DRAFT_1922</name>
</gene>
<dbReference type="AlphaFoldDB" id="A0A4P9ZNX6"/>
<proteinExistence type="predicted"/>
<dbReference type="GO" id="GO:0030686">
    <property type="term" value="C:90S preribosome"/>
    <property type="evidence" value="ECO:0007669"/>
    <property type="project" value="InterPro"/>
</dbReference>
<keyword evidence="1" id="KW-0853">WD repeat</keyword>
<feature type="non-terminal residue" evidence="3">
    <location>
        <position position="1"/>
    </location>
</feature>
<dbReference type="PROSITE" id="PS50082">
    <property type="entry name" value="WD_REPEATS_2"/>
    <property type="match status" value="1"/>
</dbReference>
<dbReference type="SUPFAM" id="SSF50978">
    <property type="entry name" value="WD40 repeat-like"/>
    <property type="match status" value="2"/>
</dbReference>